<dbReference type="Proteomes" id="UP000694724">
    <property type="component" value="Unplaced"/>
</dbReference>
<name>A0A8D1TW43_PIG</name>
<sequence length="104" mass="11601">MTSTQAGCRPSERNAPLSSWSTCGRCRRSWPGCTSAWTCVGRKRKRRKKRTGSLRGCQRSRRRPWLTATWTSCSAMGLDCVYAVHASEIKSASASPPPSRNIHM</sequence>
<evidence type="ECO:0000256" key="1">
    <source>
        <dbReference type="SAM" id="MobiDB-lite"/>
    </source>
</evidence>
<dbReference type="AlphaFoldDB" id="A0A8D1TW43"/>
<dbReference type="Ensembl" id="ENSSSCT00055010820.1">
    <property type="protein sequence ID" value="ENSSSCP00055008557.1"/>
    <property type="gene ID" value="ENSSSCG00055005547.1"/>
</dbReference>
<evidence type="ECO:0000313" key="3">
    <source>
        <dbReference type="Proteomes" id="UP000694724"/>
    </source>
</evidence>
<accession>A0A8D1TW43</accession>
<evidence type="ECO:0000313" key="2">
    <source>
        <dbReference type="Ensembl" id="ENSSSCP00055008557.1"/>
    </source>
</evidence>
<feature type="region of interest" description="Disordered" evidence="1">
    <location>
        <begin position="1"/>
        <end position="23"/>
    </location>
</feature>
<protein>
    <submittedName>
        <fullName evidence="2">Uncharacterized protein</fullName>
    </submittedName>
</protein>
<reference evidence="2" key="1">
    <citation type="submission" date="2025-08" db="UniProtKB">
        <authorList>
            <consortium name="Ensembl"/>
        </authorList>
    </citation>
    <scope>IDENTIFICATION</scope>
</reference>
<organism evidence="2 3">
    <name type="scientific">Sus scrofa</name>
    <name type="common">Pig</name>
    <dbReference type="NCBI Taxonomy" id="9823"/>
    <lineage>
        <taxon>Eukaryota</taxon>
        <taxon>Metazoa</taxon>
        <taxon>Chordata</taxon>
        <taxon>Craniata</taxon>
        <taxon>Vertebrata</taxon>
        <taxon>Euteleostomi</taxon>
        <taxon>Mammalia</taxon>
        <taxon>Eutheria</taxon>
        <taxon>Laurasiatheria</taxon>
        <taxon>Artiodactyla</taxon>
        <taxon>Suina</taxon>
        <taxon>Suidae</taxon>
        <taxon>Sus</taxon>
    </lineage>
</organism>
<proteinExistence type="predicted"/>